<dbReference type="Proteomes" id="UP001141336">
    <property type="component" value="Unassembled WGS sequence"/>
</dbReference>
<dbReference type="RefSeq" id="WP_268922734.1">
    <property type="nucleotide sequence ID" value="NZ_JAPTGC010000005.1"/>
</dbReference>
<evidence type="ECO:0000313" key="1">
    <source>
        <dbReference type="EMBL" id="MCZ0862482.1"/>
    </source>
</evidence>
<proteinExistence type="predicted"/>
<dbReference type="EMBL" id="JAPTGC010000005">
    <property type="protein sequence ID" value="MCZ0862482.1"/>
    <property type="molecule type" value="Genomic_DNA"/>
</dbReference>
<accession>A0ABT4IMK6</accession>
<comment type="caution">
    <text evidence="1">The sequence shown here is derived from an EMBL/GenBank/DDBJ whole genome shotgun (WGS) entry which is preliminary data.</text>
</comment>
<organism evidence="1 2">
    <name type="scientific">Methanocorpusculum vombati</name>
    <dbReference type="NCBI Taxonomy" id="3002864"/>
    <lineage>
        <taxon>Archaea</taxon>
        <taxon>Methanobacteriati</taxon>
        <taxon>Methanobacteriota</taxon>
        <taxon>Stenosarchaea group</taxon>
        <taxon>Methanomicrobia</taxon>
        <taxon>Methanomicrobiales</taxon>
        <taxon>Methanocorpusculaceae</taxon>
        <taxon>Methanocorpusculum</taxon>
    </lineage>
</organism>
<gene>
    <name evidence="1" type="ORF">O0S09_04330</name>
</gene>
<name>A0ABT4IMK6_9EURY</name>
<keyword evidence="2" id="KW-1185">Reference proteome</keyword>
<sequence>MKNNEKPVFFSTHLHDDLEHAFEDLRRIHGEITGVIRSMEDSAAHCSDSEREKELRFYADAILGPADDLEKWATTYADAVNAQLEGNHLVYERDTYQTLVRILQWDGVDVRQLARWIREMKELTSHIGLDVPYLLHVKQIPTEPIPEDVAKYPVFVMDKQGYCLCGMDLAEVRYIDEVRELMEEK</sequence>
<protein>
    <submittedName>
        <fullName evidence="1">Uncharacterized protein</fullName>
    </submittedName>
</protein>
<reference evidence="1" key="1">
    <citation type="submission" date="2022-12" db="EMBL/GenBank/DDBJ databases">
        <title>Isolation and characterisation of novel Methanocorpusculum spp. from native Australian herbivores indicates the genus is ancestrally host-associated.</title>
        <authorList>
            <person name="Volmer J.G."/>
            <person name="Soo R.M."/>
            <person name="Evans P.N."/>
            <person name="Hoedt E.C."/>
            <person name="Astorga Alsina A.L."/>
            <person name="Woodcroft B.J."/>
            <person name="Tyson G.W."/>
            <person name="Hugenholtz P."/>
            <person name="Morrison M."/>
        </authorList>
    </citation>
    <scope>NUCLEOTIDE SEQUENCE</scope>
    <source>
        <strain evidence="1">CW153</strain>
    </source>
</reference>
<evidence type="ECO:0000313" key="2">
    <source>
        <dbReference type="Proteomes" id="UP001141336"/>
    </source>
</evidence>